<organism evidence="2 3">
    <name type="scientific">Solirubrobacter phytolaccae</name>
    <dbReference type="NCBI Taxonomy" id="1404360"/>
    <lineage>
        <taxon>Bacteria</taxon>
        <taxon>Bacillati</taxon>
        <taxon>Actinomycetota</taxon>
        <taxon>Thermoleophilia</taxon>
        <taxon>Solirubrobacterales</taxon>
        <taxon>Solirubrobacteraceae</taxon>
        <taxon>Solirubrobacter</taxon>
    </lineage>
</organism>
<evidence type="ECO:0000313" key="2">
    <source>
        <dbReference type="EMBL" id="MDA0181420.1"/>
    </source>
</evidence>
<comment type="caution">
    <text evidence="2">The sequence shown here is derived from an EMBL/GenBank/DDBJ whole genome shotgun (WGS) entry which is preliminary data.</text>
</comment>
<reference evidence="2" key="1">
    <citation type="submission" date="2022-10" db="EMBL/GenBank/DDBJ databases">
        <title>The WGS of Solirubrobacter phytolaccae KCTC 29190.</title>
        <authorList>
            <person name="Jiang Z."/>
        </authorList>
    </citation>
    <scope>NUCLEOTIDE SEQUENCE</scope>
    <source>
        <strain evidence="2">KCTC 29190</strain>
    </source>
</reference>
<dbReference type="AlphaFoldDB" id="A0A9X3N7Q0"/>
<feature type="compositionally biased region" description="Basic residues" evidence="1">
    <location>
        <begin position="96"/>
        <end position="108"/>
    </location>
</feature>
<feature type="compositionally biased region" description="Low complexity" evidence="1">
    <location>
        <begin position="63"/>
        <end position="73"/>
    </location>
</feature>
<keyword evidence="3" id="KW-1185">Reference proteome</keyword>
<feature type="compositionally biased region" description="Basic and acidic residues" evidence="1">
    <location>
        <begin position="113"/>
        <end position="123"/>
    </location>
</feature>
<name>A0A9X3N7Q0_9ACTN</name>
<feature type="compositionally biased region" description="Low complexity" evidence="1">
    <location>
        <begin position="136"/>
        <end position="147"/>
    </location>
</feature>
<sequence length="292" mass="30630">MNLITETWRGLVRRKLWPVALLLVAALVAVPFTLAKEPEVEPVPANAVANADEGLPATYVTAAGDAEAEGGTDSTDKRRRTLGDVKDPFEPAPLPKAKKKKKSTKKKATSTAKDSESSPKDDSTSSGSGSTGGGTTAPTAPVATPTPTATPNPNPANSIRVRFTKVAADGGTTTEVPVATVRRLEVLPDEEHPVLAFRGLENGGKVASFELTGTVTVEGDGECEPTPEECTYLKLRAGETAFVTVADSGSEDTDGQYQLDLVKINAKSKASTASKKLKKADEGALRTFQVLR</sequence>
<evidence type="ECO:0000256" key="1">
    <source>
        <dbReference type="SAM" id="MobiDB-lite"/>
    </source>
</evidence>
<evidence type="ECO:0000313" key="3">
    <source>
        <dbReference type="Proteomes" id="UP001147653"/>
    </source>
</evidence>
<feature type="region of interest" description="Disordered" evidence="1">
    <location>
        <begin position="63"/>
        <end position="158"/>
    </location>
</feature>
<dbReference type="RefSeq" id="WP_270025734.1">
    <property type="nucleotide sequence ID" value="NZ_JAPDDP010000021.1"/>
</dbReference>
<accession>A0A9X3N7Q0</accession>
<dbReference type="Proteomes" id="UP001147653">
    <property type="component" value="Unassembled WGS sequence"/>
</dbReference>
<gene>
    <name evidence="2" type="ORF">OJ997_14035</name>
</gene>
<dbReference type="EMBL" id="JAPDDP010000021">
    <property type="protein sequence ID" value="MDA0181420.1"/>
    <property type="molecule type" value="Genomic_DNA"/>
</dbReference>
<proteinExistence type="predicted"/>
<protein>
    <submittedName>
        <fullName evidence="2">Uncharacterized protein</fullName>
    </submittedName>
</protein>